<dbReference type="EMBL" id="AMZH03017192">
    <property type="protein sequence ID" value="RRT43388.1"/>
    <property type="molecule type" value="Genomic_DNA"/>
</dbReference>
<protein>
    <submittedName>
        <fullName evidence="1">Uncharacterized protein</fullName>
    </submittedName>
</protein>
<accession>A0A426XV46</accession>
<feature type="non-terminal residue" evidence="1">
    <location>
        <position position="1"/>
    </location>
</feature>
<name>A0A426XV46_ENSVE</name>
<evidence type="ECO:0000313" key="2">
    <source>
        <dbReference type="Proteomes" id="UP000287651"/>
    </source>
</evidence>
<reference evidence="1 2" key="1">
    <citation type="journal article" date="2014" name="Agronomy (Basel)">
        <title>A Draft Genome Sequence for Ensete ventricosum, the Drought-Tolerant Tree Against Hunger.</title>
        <authorList>
            <person name="Harrison J."/>
            <person name="Moore K.A."/>
            <person name="Paszkiewicz K."/>
            <person name="Jones T."/>
            <person name="Grant M."/>
            <person name="Ambacheew D."/>
            <person name="Muzemil S."/>
            <person name="Studholme D.J."/>
        </authorList>
    </citation>
    <scope>NUCLEOTIDE SEQUENCE [LARGE SCALE GENOMIC DNA]</scope>
</reference>
<comment type="caution">
    <text evidence="1">The sequence shown here is derived from an EMBL/GenBank/DDBJ whole genome shotgun (WGS) entry which is preliminary data.</text>
</comment>
<dbReference type="GO" id="GO:0050660">
    <property type="term" value="F:flavin adenine dinucleotide binding"/>
    <property type="evidence" value="ECO:0007669"/>
    <property type="project" value="TreeGrafter"/>
</dbReference>
<gene>
    <name evidence="1" type="ORF">B296_00033218</name>
</gene>
<proteinExistence type="predicted"/>
<dbReference type="GO" id="GO:0008762">
    <property type="term" value="F:UDP-N-acetylmuramate dehydrogenase activity"/>
    <property type="evidence" value="ECO:0007669"/>
    <property type="project" value="InterPro"/>
</dbReference>
<evidence type="ECO:0000313" key="1">
    <source>
        <dbReference type="EMBL" id="RRT43388.1"/>
    </source>
</evidence>
<dbReference type="GO" id="GO:0005829">
    <property type="term" value="C:cytosol"/>
    <property type="evidence" value="ECO:0007669"/>
    <property type="project" value="TreeGrafter"/>
</dbReference>
<organism evidence="1 2">
    <name type="scientific">Ensete ventricosum</name>
    <name type="common">Abyssinian banana</name>
    <name type="synonym">Musa ensete</name>
    <dbReference type="NCBI Taxonomy" id="4639"/>
    <lineage>
        <taxon>Eukaryota</taxon>
        <taxon>Viridiplantae</taxon>
        <taxon>Streptophyta</taxon>
        <taxon>Embryophyta</taxon>
        <taxon>Tracheophyta</taxon>
        <taxon>Spermatophyta</taxon>
        <taxon>Magnoliopsida</taxon>
        <taxon>Liliopsida</taxon>
        <taxon>Zingiberales</taxon>
        <taxon>Musaceae</taxon>
        <taxon>Ensete</taxon>
    </lineage>
</organism>
<sequence>GERCTPFLVRGRGSNSLFDDRGFVMLNRADQLEVTEPGVYRVGSGFDFSRLGVRCSAEGFSGL</sequence>
<dbReference type="GO" id="GO:0071555">
    <property type="term" value="P:cell wall organization"/>
    <property type="evidence" value="ECO:0007669"/>
    <property type="project" value="TreeGrafter"/>
</dbReference>
<dbReference type="PANTHER" id="PTHR21071">
    <property type="entry name" value="UDP-N-ACETYLENOLPYRUVOYLGLUCOSAMINE REDUCTASE"/>
    <property type="match status" value="1"/>
</dbReference>
<dbReference type="PANTHER" id="PTHR21071:SF4">
    <property type="entry name" value="UDP-N-ACETYLENOLPYRUVOYLGLUCOSAMINE REDUCTASE"/>
    <property type="match status" value="1"/>
</dbReference>
<dbReference type="InterPro" id="IPR003170">
    <property type="entry name" value="MurB"/>
</dbReference>
<dbReference type="Proteomes" id="UP000287651">
    <property type="component" value="Unassembled WGS sequence"/>
</dbReference>
<dbReference type="AlphaFoldDB" id="A0A426XV46"/>